<evidence type="ECO:0000256" key="2">
    <source>
        <dbReference type="ARBA" id="ARBA00022571"/>
    </source>
</evidence>
<evidence type="ECO:0000256" key="7">
    <source>
        <dbReference type="ARBA" id="ARBA00022840"/>
    </source>
</evidence>
<evidence type="ECO:0000313" key="11">
    <source>
        <dbReference type="EMBL" id="RJP17550.1"/>
    </source>
</evidence>
<dbReference type="GO" id="GO:0003991">
    <property type="term" value="F:acetylglutamate kinase activity"/>
    <property type="evidence" value="ECO:0007669"/>
    <property type="project" value="UniProtKB-UniRule"/>
</dbReference>
<comment type="similarity">
    <text evidence="9">Belongs to the acetylglutamate kinase family. ArgB subfamily.</text>
</comment>
<dbReference type="UniPathway" id="UPA00068">
    <property type="reaction ID" value="UER00107"/>
</dbReference>
<dbReference type="GO" id="GO:0005737">
    <property type="term" value="C:cytoplasm"/>
    <property type="evidence" value="ECO:0007669"/>
    <property type="project" value="UniProtKB-SubCell"/>
</dbReference>
<comment type="pathway">
    <text evidence="1 9">Amino-acid biosynthesis; L-arginine biosynthesis; N(2)-acetyl-L-ornithine from L-glutamate: step 2/4.</text>
</comment>
<dbReference type="PRINTS" id="PR00474">
    <property type="entry name" value="GLU5KINASE"/>
</dbReference>
<keyword evidence="7 9" id="KW-0067">ATP-binding</keyword>
<evidence type="ECO:0000256" key="4">
    <source>
        <dbReference type="ARBA" id="ARBA00022679"/>
    </source>
</evidence>
<evidence type="ECO:0000256" key="9">
    <source>
        <dbReference type="HAMAP-Rule" id="MF_00082"/>
    </source>
</evidence>
<dbReference type="FunFam" id="3.40.1160.10:FF:000004">
    <property type="entry name" value="Acetylglutamate kinase"/>
    <property type="match status" value="1"/>
</dbReference>
<feature type="site" description="Transition state stabilizer" evidence="9">
    <location>
        <position position="29"/>
    </location>
</feature>
<dbReference type="HAMAP" id="MF_00082">
    <property type="entry name" value="ArgB"/>
    <property type="match status" value="1"/>
</dbReference>
<sequence>MKEYIEKATILSEALPYFRKFYGKTVVIKYGGSAMEDEAIREKTASDIVLMKYVGMNPVVVHGGGKAISEVMAKMGKKAEFHKGMRVTDSETMEIVEMVLVGRINKEVVSLINRAGGKAVGVSGKDGELIRSSKYKPTEDIDIGFVGEVQTINPGIIRSLEHGGYIAVVAPIGAGDDGETFNINADSVAGEIAAALQAEKLVLLTDTPGILRERSNDASLISTIQLSEIPQFINAGVIDGGMIPKVEACERALRAGVKKTHIIDGRILHSLLLEIFTDKGIGTQIIP</sequence>
<feature type="site" description="Transition state stabilizer" evidence="9">
    <location>
        <position position="245"/>
    </location>
</feature>
<comment type="function">
    <text evidence="9">Catalyzes the ATP-dependent phosphorylation of N-acetyl-L-glutamate.</text>
</comment>
<keyword evidence="4 9" id="KW-0808">Transferase</keyword>
<dbReference type="InterPro" id="IPR041727">
    <property type="entry name" value="NAGK-C"/>
</dbReference>
<evidence type="ECO:0000313" key="12">
    <source>
        <dbReference type="Proteomes" id="UP000265882"/>
    </source>
</evidence>
<keyword evidence="2 9" id="KW-0055">Arginine biosynthesis</keyword>
<evidence type="ECO:0000256" key="6">
    <source>
        <dbReference type="ARBA" id="ARBA00022777"/>
    </source>
</evidence>
<gene>
    <name evidence="9 11" type="primary">argB</name>
    <name evidence="11" type="ORF">C4520_16430</name>
</gene>
<dbReference type="SUPFAM" id="SSF53633">
    <property type="entry name" value="Carbamate kinase-like"/>
    <property type="match status" value="1"/>
</dbReference>
<dbReference type="InterPro" id="IPR004662">
    <property type="entry name" value="AcgluKinase_fam"/>
</dbReference>
<proteinExistence type="inferred from homology"/>
<keyword evidence="6 9" id="KW-0418">Kinase</keyword>
<dbReference type="PANTHER" id="PTHR23342:SF0">
    <property type="entry name" value="N-ACETYLGLUTAMATE SYNTHASE, MITOCHONDRIAL"/>
    <property type="match status" value="1"/>
</dbReference>
<comment type="catalytic activity">
    <reaction evidence="8 9">
        <text>N-acetyl-L-glutamate + ATP = N-acetyl-L-glutamyl 5-phosphate + ADP</text>
        <dbReference type="Rhea" id="RHEA:14629"/>
        <dbReference type="ChEBI" id="CHEBI:30616"/>
        <dbReference type="ChEBI" id="CHEBI:44337"/>
        <dbReference type="ChEBI" id="CHEBI:57936"/>
        <dbReference type="ChEBI" id="CHEBI:456216"/>
        <dbReference type="EC" id="2.7.2.8"/>
    </reaction>
</comment>
<organism evidence="11 12">
    <name type="scientific">Abyssobacteria bacterium (strain SURF_5)</name>
    <dbReference type="NCBI Taxonomy" id="2093360"/>
    <lineage>
        <taxon>Bacteria</taxon>
        <taxon>Pseudomonadati</taxon>
        <taxon>Candidatus Hydrogenedentota</taxon>
        <taxon>Candidatus Abyssobacteria</taxon>
    </lineage>
</organism>
<evidence type="ECO:0000256" key="5">
    <source>
        <dbReference type="ARBA" id="ARBA00022741"/>
    </source>
</evidence>
<dbReference type="AlphaFoldDB" id="A0A3A4NK51"/>
<feature type="binding site" evidence="9">
    <location>
        <position position="86"/>
    </location>
    <ligand>
        <name>substrate</name>
    </ligand>
</feature>
<dbReference type="InterPro" id="IPR037528">
    <property type="entry name" value="ArgB"/>
</dbReference>
<comment type="caution">
    <text evidence="11">The sequence shown here is derived from an EMBL/GenBank/DDBJ whole genome shotgun (WGS) entry which is preliminary data.</text>
</comment>
<accession>A0A3A4NK51</accession>
<dbReference type="NCBIfam" id="TIGR00761">
    <property type="entry name" value="argB"/>
    <property type="match status" value="1"/>
</dbReference>
<dbReference type="PIRSF" id="PIRSF000728">
    <property type="entry name" value="NAGK"/>
    <property type="match status" value="1"/>
</dbReference>
<dbReference type="CDD" id="cd04250">
    <property type="entry name" value="AAK_NAGK-C"/>
    <property type="match status" value="1"/>
</dbReference>
<dbReference type="InterPro" id="IPR001048">
    <property type="entry name" value="Asp/Glu/Uridylate_kinase"/>
</dbReference>
<keyword evidence="3 9" id="KW-0028">Amino-acid biosynthesis</keyword>
<keyword evidence="9" id="KW-0963">Cytoplasm</keyword>
<dbReference type="Pfam" id="PF00696">
    <property type="entry name" value="AA_kinase"/>
    <property type="match status" value="1"/>
</dbReference>
<comment type="subcellular location">
    <subcellularLocation>
        <location evidence="9">Cytoplasm</location>
    </subcellularLocation>
</comment>
<keyword evidence="5 9" id="KW-0547">Nucleotide-binding</keyword>
<dbReference type="EC" id="2.7.2.8" evidence="9"/>
<evidence type="ECO:0000259" key="10">
    <source>
        <dbReference type="Pfam" id="PF00696"/>
    </source>
</evidence>
<feature type="binding site" evidence="9">
    <location>
        <position position="182"/>
    </location>
    <ligand>
        <name>substrate</name>
    </ligand>
</feature>
<dbReference type="Proteomes" id="UP000265882">
    <property type="component" value="Unassembled WGS sequence"/>
</dbReference>
<reference evidence="11 12" key="1">
    <citation type="journal article" date="2017" name="ISME J.">
        <title>Energy and carbon metabolisms in a deep terrestrial subsurface fluid microbial community.</title>
        <authorList>
            <person name="Momper L."/>
            <person name="Jungbluth S.P."/>
            <person name="Lee M.D."/>
            <person name="Amend J.P."/>
        </authorList>
    </citation>
    <scope>NUCLEOTIDE SEQUENCE [LARGE SCALE GENOMIC DNA]</scope>
    <source>
        <strain evidence="11">SURF_5</strain>
    </source>
</reference>
<dbReference type="GO" id="GO:0005524">
    <property type="term" value="F:ATP binding"/>
    <property type="evidence" value="ECO:0007669"/>
    <property type="project" value="UniProtKB-UniRule"/>
</dbReference>
<dbReference type="EMBL" id="QZKU01000114">
    <property type="protein sequence ID" value="RJP17550.1"/>
    <property type="molecule type" value="Genomic_DNA"/>
</dbReference>
<dbReference type="Gene3D" id="3.40.1160.10">
    <property type="entry name" value="Acetylglutamate kinase-like"/>
    <property type="match status" value="1"/>
</dbReference>
<dbReference type="InterPro" id="IPR036393">
    <property type="entry name" value="AceGlu_kinase-like_sf"/>
</dbReference>
<feature type="binding site" evidence="9">
    <location>
        <begin position="64"/>
        <end position="65"/>
    </location>
    <ligand>
        <name>substrate</name>
    </ligand>
</feature>
<dbReference type="InterPro" id="IPR001057">
    <property type="entry name" value="Glu/AcGlu_kinase"/>
</dbReference>
<evidence type="ECO:0000256" key="8">
    <source>
        <dbReference type="ARBA" id="ARBA00048141"/>
    </source>
</evidence>
<feature type="domain" description="Aspartate/glutamate/uridylate kinase" evidence="10">
    <location>
        <begin position="24"/>
        <end position="264"/>
    </location>
</feature>
<evidence type="ECO:0000256" key="3">
    <source>
        <dbReference type="ARBA" id="ARBA00022605"/>
    </source>
</evidence>
<dbReference type="PANTHER" id="PTHR23342">
    <property type="entry name" value="N-ACETYLGLUTAMATE SYNTHASE"/>
    <property type="match status" value="1"/>
</dbReference>
<evidence type="ECO:0000256" key="1">
    <source>
        <dbReference type="ARBA" id="ARBA00004828"/>
    </source>
</evidence>
<dbReference type="GO" id="GO:0042450">
    <property type="term" value="P:L-arginine biosynthetic process via ornithine"/>
    <property type="evidence" value="ECO:0007669"/>
    <property type="project" value="UniProtKB-UniRule"/>
</dbReference>
<name>A0A3A4NK51_ABYX5</name>
<protein>
    <recommendedName>
        <fullName evidence="9">Acetylglutamate kinase</fullName>
        <ecNumber evidence="9">2.7.2.8</ecNumber>
    </recommendedName>
    <alternativeName>
        <fullName evidence="9">N-acetyl-L-glutamate 5-phosphotransferase</fullName>
    </alternativeName>
    <alternativeName>
        <fullName evidence="9">NAG kinase</fullName>
        <shortName evidence="9">NAGK</shortName>
    </alternativeName>
</protein>